<evidence type="ECO:0000313" key="2">
    <source>
        <dbReference type="Proteomes" id="UP001597399"/>
    </source>
</evidence>
<reference evidence="2" key="1">
    <citation type="journal article" date="2019" name="Int. J. Syst. Evol. Microbiol.">
        <title>The Global Catalogue of Microorganisms (GCM) 10K type strain sequencing project: providing services to taxonomists for standard genome sequencing and annotation.</title>
        <authorList>
            <consortium name="The Broad Institute Genomics Platform"/>
            <consortium name="The Broad Institute Genome Sequencing Center for Infectious Disease"/>
            <person name="Wu L."/>
            <person name="Ma J."/>
        </authorList>
    </citation>
    <scope>NUCLEOTIDE SEQUENCE [LARGE SCALE GENOMIC DNA]</scope>
    <source>
        <strain evidence="2">TISTR 2466</strain>
    </source>
</reference>
<protein>
    <submittedName>
        <fullName evidence="1">Uncharacterized protein</fullName>
    </submittedName>
</protein>
<gene>
    <name evidence="1" type="ORF">ACFSUE_10555</name>
</gene>
<sequence length="107" mass="11993">MRAMEEDGGGQVSLNPDELQHFAERALAVFEIFQNRVAPQIERLKGLGFYEDGEAVDTFASYHKALERLLDIGDFYMRAAQMLMLIAETMEAQDKALAASFDEGAMQ</sequence>
<name>A0ABW5S4Q7_9BACL</name>
<evidence type="ECO:0000313" key="1">
    <source>
        <dbReference type="EMBL" id="MFD2694064.1"/>
    </source>
</evidence>
<keyword evidence="2" id="KW-1185">Reference proteome</keyword>
<organism evidence="1 2">
    <name type="scientific">Sporolactobacillus shoreicorticis</name>
    <dbReference type="NCBI Taxonomy" id="1923877"/>
    <lineage>
        <taxon>Bacteria</taxon>
        <taxon>Bacillati</taxon>
        <taxon>Bacillota</taxon>
        <taxon>Bacilli</taxon>
        <taxon>Bacillales</taxon>
        <taxon>Sporolactobacillaceae</taxon>
        <taxon>Sporolactobacillus</taxon>
    </lineage>
</organism>
<proteinExistence type="predicted"/>
<accession>A0ABW5S4Q7</accession>
<dbReference type="RefSeq" id="WP_253064320.1">
    <property type="nucleotide sequence ID" value="NZ_JAMXWM010000029.1"/>
</dbReference>
<dbReference type="Proteomes" id="UP001597399">
    <property type="component" value="Unassembled WGS sequence"/>
</dbReference>
<comment type="caution">
    <text evidence="1">The sequence shown here is derived from an EMBL/GenBank/DDBJ whole genome shotgun (WGS) entry which is preliminary data.</text>
</comment>
<dbReference type="EMBL" id="JBHUMQ010000025">
    <property type="protein sequence ID" value="MFD2694064.1"/>
    <property type="molecule type" value="Genomic_DNA"/>
</dbReference>